<dbReference type="InterPro" id="IPR037224">
    <property type="entry name" value="PapC_N_sf"/>
</dbReference>
<evidence type="ECO:0000256" key="5">
    <source>
        <dbReference type="ARBA" id="ARBA00022558"/>
    </source>
</evidence>
<dbReference type="Pfam" id="PF13953">
    <property type="entry name" value="PapC_C"/>
    <property type="match status" value="1"/>
</dbReference>
<proteinExistence type="inferred from homology"/>
<dbReference type="InterPro" id="IPR043142">
    <property type="entry name" value="PapC-like_C_sf"/>
</dbReference>
<keyword evidence="7 11" id="KW-0732">Signal</keyword>
<evidence type="ECO:0000259" key="12">
    <source>
        <dbReference type="Pfam" id="PF13953"/>
    </source>
</evidence>
<organism evidence="14 15">
    <name type="scientific">Lelliottia aquatilis</name>
    <dbReference type="NCBI Taxonomy" id="2080838"/>
    <lineage>
        <taxon>Bacteria</taxon>
        <taxon>Pseudomonadati</taxon>
        <taxon>Pseudomonadota</taxon>
        <taxon>Gammaproteobacteria</taxon>
        <taxon>Enterobacterales</taxon>
        <taxon>Enterobacteriaceae</taxon>
        <taxon>Lelliottia</taxon>
    </lineage>
</organism>
<dbReference type="Proteomes" id="UP000237025">
    <property type="component" value="Unassembled WGS sequence"/>
</dbReference>
<feature type="domain" description="PapC N-terminal" evidence="13">
    <location>
        <begin position="62"/>
        <end position="220"/>
    </location>
</feature>
<dbReference type="InterPro" id="IPR000015">
    <property type="entry name" value="Fimb_usher"/>
</dbReference>
<evidence type="ECO:0000256" key="7">
    <source>
        <dbReference type="ARBA" id="ARBA00022729"/>
    </source>
</evidence>
<keyword evidence="5" id="KW-1029">Fimbrium biogenesis</keyword>
<protein>
    <recommendedName>
        <fullName evidence="16">Fimbrial biogenesis outer membrane usher protein</fullName>
    </recommendedName>
</protein>
<evidence type="ECO:0000313" key="14">
    <source>
        <dbReference type="EMBL" id="POZ18930.1"/>
    </source>
</evidence>
<evidence type="ECO:0000259" key="13">
    <source>
        <dbReference type="Pfam" id="PF13954"/>
    </source>
</evidence>
<feature type="region of interest" description="Disordered" evidence="10">
    <location>
        <begin position="595"/>
        <end position="615"/>
    </location>
</feature>
<evidence type="ECO:0000256" key="10">
    <source>
        <dbReference type="SAM" id="MobiDB-lite"/>
    </source>
</evidence>
<sequence length="891" mass="93948">MKRLPRVISGFAMRALSACVLGMVLIAVGQQHSVAAEGMGMPGVDATSALKGKTDEEPALSFDSDFLTVGAGKQQAHVDLTYFARKGGMLPGRYAVQVWVNGNVVDDGRMVNFRSWPDHPGKLYACVNAQQIAQWWGIIAARQATETDATVGNPEGEETGCPVGGVAAMVPFANEQFDFNKQRLTLTVPQAFLGSASRLRTSPQRWDQGMHALLMNYTYSGSQQQNGGRKTGSDYLGVNGQMNLVGWRIRNDLTAHKNQGGNTQWNAAQTYAQRDFSAWGGGQFTAGNTTSSGGGVSSVPFSGVKLDSDDAMLDPKFTTYSPAITGMANSPSTVTVRQYGNVVYQQNVPQGPFSLTDFNRSGNGDVDVEIREADGTTRHFTMVQAQSGALLRQGGLTWSTSAGKATHGVGYVDDRFAQAGVSWGSWANTTLNGGALLSKNYQAVAAGTSVYAGLWGAVSYILNTSRAELSVVPGERGTATGILHALSWSRSFGNTSVGASWSHSQTRDFYNYSELLMMKPRQEGDENRQRNGTRDSYTLSLSQSMGTWGSLSLSSGCSTTLGSSAVQNNLSLSYNTTVKDVGIGLSLGISTYNGTDSRYGDDDSGQGSNENRTDRTVGLSLSIPLGKWLKTHNVNGTYSLTRNNGEVSQQAGINGSALKGALSYSASQGLTGNQTGNTSLGYNGRYGSVNGGYSYGAGSNSLSYGASGGLALHPHGVTLGQPLALGGGNALVAVPGVGGLNVNNAVTDWRGYALVSGLTPYDMNRIYVDMASVPGNVELDASSKNVVPTRGALVAVPFKSNKGYRLMLNLLWDKGDVPFGSTVTLMQDGDGTLPVTGIVGEAGQVYLAGMPPKGRVTANWGEGKDEQCTARYALPDTADPQKLATVLGGCH</sequence>
<dbReference type="Pfam" id="PF00577">
    <property type="entry name" value="Usher"/>
    <property type="match status" value="1"/>
</dbReference>
<dbReference type="InterPro" id="IPR042186">
    <property type="entry name" value="FimD_plug_dom"/>
</dbReference>
<evidence type="ECO:0000256" key="8">
    <source>
        <dbReference type="ARBA" id="ARBA00023136"/>
    </source>
</evidence>
<keyword evidence="6" id="KW-0812">Transmembrane</keyword>
<feature type="chain" id="PRO_5046640444" description="Fimbrial biogenesis outer membrane usher protein" evidence="11">
    <location>
        <begin position="30"/>
        <end position="891"/>
    </location>
</feature>
<comment type="subcellular location">
    <subcellularLocation>
        <location evidence="1">Cell outer membrane</location>
        <topology evidence="1">Multi-pass membrane protein</topology>
    </subcellularLocation>
</comment>
<dbReference type="Gene3D" id="2.60.40.3110">
    <property type="match status" value="1"/>
</dbReference>
<evidence type="ECO:0000256" key="2">
    <source>
        <dbReference type="ARBA" id="ARBA00008064"/>
    </source>
</evidence>
<keyword evidence="3" id="KW-0813">Transport</keyword>
<dbReference type="SUPFAM" id="SSF141729">
    <property type="entry name" value="FimD N-terminal domain-like"/>
    <property type="match status" value="1"/>
</dbReference>
<dbReference type="PANTHER" id="PTHR30451">
    <property type="entry name" value="OUTER MEMBRANE USHER PROTEIN"/>
    <property type="match status" value="1"/>
</dbReference>
<keyword evidence="9" id="KW-0998">Cell outer membrane</keyword>
<keyword evidence="8" id="KW-0472">Membrane</keyword>
<dbReference type="Gene3D" id="2.60.40.2070">
    <property type="match status" value="1"/>
</dbReference>
<dbReference type="Gene3D" id="3.10.20.410">
    <property type="match status" value="1"/>
</dbReference>
<gene>
    <name evidence="14" type="ORF">C3712_22220</name>
</gene>
<comment type="similarity">
    <text evidence="2">Belongs to the fimbrial export usher family.</text>
</comment>
<evidence type="ECO:0000256" key="11">
    <source>
        <dbReference type="SAM" id="SignalP"/>
    </source>
</evidence>
<evidence type="ECO:0000256" key="4">
    <source>
        <dbReference type="ARBA" id="ARBA00022452"/>
    </source>
</evidence>
<dbReference type="InterPro" id="IPR025885">
    <property type="entry name" value="PapC_N"/>
</dbReference>
<keyword evidence="15" id="KW-1185">Reference proteome</keyword>
<keyword evidence="4" id="KW-1134">Transmembrane beta strand</keyword>
<dbReference type="Pfam" id="PF13954">
    <property type="entry name" value="PapC_N"/>
    <property type="match status" value="1"/>
</dbReference>
<dbReference type="Gene3D" id="2.60.40.2610">
    <property type="entry name" value="Outer membrane usher protein FimD, plug domain"/>
    <property type="match status" value="1"/>
</dbReference>
<comment type="caution">
    <text evidence="14">The sequence shown here is derived from an EMBL/GenBank/DDBJ whole genome shotgun (WGS) entry which is preliminary data.</text>
</comment>
<dbReference type="PANTHER" id="PTHR30451:SF21">
    <property type="entry name" value="FIMBRIAL USHER DOMAIN-CONTAINING PROTEIN YDET-RELATED"/>
    <property type="match status" value="1"/>
</dbReference>
<dbReference type="EMBL" id="PQVW01000026">
    <property type="protein sequence ID" value="POZ18930.1"/>
    <property type="molecule type" value="Genomic_DNA"/>
</dbReference>
<accession>A0ABX4ZXZ9</accession>
<evidence type="ECO:0008006" key="16">
    <source>
        <dbReference type="Google" id="ProtNLM"/>
    </source>
</evidence>
<evidence type="ECO:0000313" key="15">
    <source>
        <dbReference type="Proteomes" id="UP000237025"/>
    </source>
</evidence>
<name>A0ABX4ZXZ9_9ENTR</name>
<evidence type="ECO:0000256" key="6">
    <source>
        <dbReference type="ARBA" id="ARBA00022692"/>
    </source>
</evidence>
<evidence type="ECO:0000256" key="9">
    <source>
        <dbReference type="ARBA" id="ARBA00023237"/>
    </source>
</evidence>
<evidence type="ECO:0000256" key="3">
    <source>
        <dbReference type="ARBA" id="ARBA00022448"/>
    </source>
</evidence>
<feature type="signal peptide" evidence="11">
    <location>
        <begin position="1"/>
        <end position="29"/>
    </location>
</feature>
<evidence type="ECO:0000256" key="1">
    <source>
        <dbReference type="ARBA" id="ARBA00004571"/>
    </source>
</evidence>
<dbReference type="InterPro" id="IPR025949">
    <property type="entry name" value="PapC-like_C"/>
</dbReference>
<reference evidence="14 15" key="1">
    <citation type="submission" date="2018-02" db="EMBL/GenBank/DDBJ databases">
        <title>Lelliotia aquatilis sp. nov., isolated from drinking water.</title>
        <authorList>
            <person name="Kaempfer P."/>
            <person name="Glaeser S."/>
            <person name="Exner M."/>
            <person name="Doijad S."/>
            <person name="Chakraborty T."/>
        </authorList>
    </citation>
    <scope>NUCLEOTIDE SEQUENCE [LARGE SCALE GENOMIC DNA]</scope>
    <source>
        <strain evidence="14 15">6331-17</strain>
    </source>
</reference>
<feature type="domain" description="PapC-like C-terminal" evidence="12">
    <location>
        <begin position="813"/>
        <end position="875"/>
    </location>
</feature>